<dbReference type="PROSITE" id="PS50812">
    <property type="entry name" value="PWWP"/>
    <property type="match status" value="1"/>
</dbReference>
<organism evidence="19 20">
    <name type="scientific">Gadus morhua</name>
    <name type="common">Atlantic cod</name>
    <dbReference type="NCBI Taxonomy" id="8049"/>
    <lineage>
        <taxon>Eukaryota</taxon>
        <taxon>Metazoa</taxon>
        <taxon>Chordata</taxon>
        <taxon>Craniata</taxon>
        <taxon>Vertebrata</taxon>
        <taxon>Euteleostomi</taxon>
        <taxon>Actinopterygii</taxon>
        <taxon>Neopterygii</taxon>
        <taxon>Teleostei</taxon>
        <taxon>Neoteleostei</taxon>
        <taxon>Acanthomorphata</taxon>
        <taxon>Zeiogadaria</taxon>
        <taxon>Gadariae</taxon>
        <taxon>Gadiformes</taxon>
        <taxon>Gadoidei</taxon>
        <taxon>Gadidae</taxon>
        <taxon>Gadus</taxon>
    </lineage>
</organism>
<keyword evidence="8 12" id="KW-0863">Zinc-finger</keyword>
<dbReference type="PROSITE" id="PS50021">
    <property type="entry name" value="CH"/>
    <property type="match status" value="1"/>
</dbReference>
<dbReference type="OMA" id="PHRIYPS"/>
<dbReference type="Pfam" id="PF00145">
    <property type="entry name" value="DNA_methylase"/>
    <property type="match status" value="1"/>
</dbReference>
<accession>A0A8C5A626</accession>
<dbReference type="InterPro" id="IPR029063">
    <property type="entry name" value="SAM-dependent_MTases_sf"/>
</dbReference>
<comment type="subcellular location">
    <subcellularLocation>
        <location evidence="1">Nucleus</location>
    </subcellularLocation>
</comment>
<dbReference type="GO" id="GO:0000122">
    <property type="term" value="P:negative regulation of transcription by RNA polymerase II"/>
    <property type="evidence" value="ECO:0007669"/>
    <property type="project" value="TreeGrafter"/>
</dbReference>
<keyword evidence="11" id="KW-0539">Nucleus</keyword>
<dbReference type="InterPro" id="IPR038441">
    <property type="entry name" value="THAP_Znf_sf"/>
</dbReference>
<dbReference type="SUPFAM" id="SSF53335">
    <property type="entry name" value="S-adenosyl-L-methionine-dependent methyltransferases"/>
    <property type="match status" value="1"/>
</dbReference>
<feature type="active site" evidence="13">
    <location>
        <position position="1387"/>
    </location>
</feature>
<feature type="compositionally biased region" description="Basic and acidic residues" evidence="14">
    <location>
        <begin position="946"/>
        <end position="963"/>
    </location>
</feature>
<dbReference type="PROSITE" id="PS51679">
    <property type="entry name" value="SAM_MT_C5"/>
    <property type="match status" value="1"/>
</dbReference>
<name>A0A8C5A626_GADMO</name>
<evidence type="ECO:0000256" key="5">
    <source>
        <dbReference type="ARBA" id="ARBA00022679"/>
    </source>
</evidence>
<dbReference type="InterPro" id="IPR036872">
    <property type="entry name" value="CH_dom_sf"/>
</dbReference>
<evidence type="ECO:0000313" key="20">
    <source>
        <dbReference type="Proteomes" id="UP000694546"/>
    </source>
</evidence>
<dbReference type="PROSITE" id="PS50950">
    <property type="entry name" value="ZF_THAP"/>
    <property type="match status" value="1"/>
</dbReference>
<dbReference type="PROSITE" id="PS00094">
    <property type="entry name" value="C5_MTASE_1"/>
    <property type="match status" value="1"/>
</dbReference>
<evidence type="ECO:0000313" key="19">
    <source>
        <dbReference type="Ensembl" id="ENSGMOP00000026664.1"/>
    </source>
</evidence>
<dbReference type="Gene3D" id="6.20.210.20">
    <property type="entry name" value="THAP domain"/>
    <property type="match status" value="1"/>
</dbReference>
<evidence type="ECO:0000256" key="9">
    <source>
        <dbReference type="ARBA" id="ARBA00022833"/>
    </source>
</evidence>
<dbReference type="GO" id="GO:0061371">
    <property type="term" value="P:determination of heart left/right asymmetry"/>
    <property type="evidence" value="ECO:0007669"/>
    <property type="project" value="Ensembl"/>
</dbReference>
<dbReference type="SMART" id="SM00980">
    <property type="entry name" value="THAP"/>
    <property type="match status" value="1"/>
</dbReference>
<evidence type="ECO:0000256" key="2">
    <source>
        <dbReference type="ARBA" id="ARBA00011975"/>
    </source>
</evidence>
<dbReference type="GO" id="GO:0008270">
    <property type="term" value="F:zinc ion binding"/>
    <property type="evidence" value="ECO:0007669"/>
    <property type="project" value="UniProtKB-KW"/>
</dbReference>
<dbReference type="InterPro" id="IPR025766">
    <property type="entry name" value="ADD"/>
</dbReference>
<dbReference type="GO" id="GO:0032259">
    <property type="term" value="P:methylation"/>
    <property type="evidence" value="ECO:0007669"/>
    <property type="project" value="UniProtKB-KW"/>
</dbReference>
<evidence type="ECO:0000256" key="11">
    <source>
        <dbReference type="ARBA" id="ARBA00023242"/>
    </source>
</evidence>
<dbReference type="Gene3D" id="1.10.720.50">
    <property type="entry name" value="PWWP, helical domain"/>
    <property type="match status" value="1"/>
</dbReference>
<dbReference type="InterPro" id="IPR018117">
    <property type="entry name" value="C5_DNA_meth_AS"/>
</dbReference>
<proteinExistence type="inferred from homology"/>
<feature type="region of interest" description="Disordered" evidence="14">
    <location>
        <begin position="902"/>
        <end position="973"/>
    </location>
</feature>
<dbReference type="EC" id="2.1.1.37" evidence="2"/>
<dbReference type="InterPro" id="IPR049554">
    <property type="entry name" value="DNMT3_ADD_PHD"/>
</dbReference>
<feature type="compositionally biased region" description="Polar residues" evidence="14">
    <location>
        <begin position="1119"/>
        <end position="1130"/>
    </location>
</feature>
<dbReference type="GO" id="GO:0051301">
    <property type="term" value="P:cell division"/>
    <property type="evidence" value="ECO:0007669"/>
    <property type="project" value="UniProtKB-KW"/>
</dbReference>
<keyword evidence="3" id="KW-0678">Repressor</keyword>
<dbReference type="SUPFAM" id="SSF57716">
    <property type="entry name" value="Glucocorticoid receptor-like (DNA-binding domain)"/>
    <property type="match status" value="1"/>
</dbReference>
<dbReference type="SUPFAM" id="SSF63748">
    <property type="entry name" value="Tudor/PWWP/MBT"/>
    <property type="match status" value="1"/>
</dbReference>
<feature type="domain" description="THAP-type" evidence="17">
    <location>
        <begin position="1"/>
        <end position="82"/>
    </location>
</feature>
<dbReference type="GO" id="GO:0003677">
    <property type="term" value="F:DNA binding"/>
    <property type="evidence" value="ECO:0007669"/>
    <property type="project" value="UniProtKB-UniRule"/>
</dbReference>
<keyword evidence="6 13" id="KW-0949">S-adenosyl-L-methionine</keyword>
<dbReference type="Proteomes" id="UP000694546">
    <property type="component" value="Chromosome 1"/>
</dbReference>
<reference evidence="19" key="3">
    <citation type="submission" date="2025-09" db="UniProtKB">
        <authorList>
            <consortium name="Ensembl"/>
        </authorList>
    </citation>
    <scope>IDENTIFICATION</scope>
</reference>
<evidence type="ECO:0000256" key="12">
    <source>
        <dbReference type="PROSITE-ProRule" id="PRU00309"/>
    </source>
</evidence>
<keyword evidence="10 12" id="KW-0238">DNA-binding</keyword>
<dbReference type="Pfam" id="PF21255">
    <property type="entry name" value="DNMT3_ADD_GATA1-like"/>
    <property type="match status" value="1"/>
</dbReference>
<dbReference type="PROSITE" id="PS51533">
    <property type="entry name" value="ADD"/>
    <property type="match status" value="1"/>
</dbReference>
<dbReference type="Ensembl" id="ENSGMOT00000051669.1">
    <property type="protein sequence ID" value="ENSGMOP00000026664.1"/>
    <property type="gene ID" value="ENSGMOG00000019574.2"/>
</dbReference>
<evidence type="ECO:0000256" key="4">
    <source>
        <dbReference type="ARBA" id="ARBA00022603"/>
    </source>
</evidence>
<reference evidence="19" key="2">
    <citation type="submission" date="2025-08" db="UniProtKB">
        <authorList>
            <consortium name="Ensembl"/>
        </authorList>
    </citation>
    <scope>IDENTIFICATION</scope>
</reference>
<dbReference type="GO" id="GO:0005874">
    <property type="term" value="C:microtubule"/>
    <property type="evidence" value="ECO:0007669"/>
    <property type="project" value="UniProtKB-KW"/>
</dbReference>
<keyword evidence="9" id="KW-0862">Zinc</keyword>
<protein>
    <recommendedName>
        <fullName evidence="2">DNA (cytosine-5-)-methyltransferase</fullName>
        <ecNumber evidence="2">2.1.1.37</ecNumber>
    </recommendedName>
</protein>
<dbReference type="Pfam" id="PF17980">
    <property type="entry name" value="ADD_DNMT3"/>
    <property type="match status" value="1"/>
</dbReference>
<keyword evidence="7" id="KW-0479">Metal-binding</keyword>
<evidence type="ECO:0000256" key="1">
    <source>
        <dbReference type="ARBA" id="ARBA00004123"/>
    </source>
</evidence>
<dbReference type="GO" id="GO:0051718">
    <property type="term" value="F:DNA (cytosine-5-)-methyltransferase activity, acting on CpG substrates"/>
    <property type="evidence" value="ECO:0007669"/>
    <property type="project" value="TreeGrafter"/>
</dbReference>
<evidence type="ECO:0000256" key="14">
    <source>
        <dbReference type="SAM" id="MobiDB-lite"/>
    </source>
</evidence>
<comment type="similarity">
    <text evidence="13">Belongs to the class I-like SAM-binding methyltransferase superfamily. C5-methyltransferase family.</text>
</comment>
<feature type="region of interest" description="Disordered" evidence="14">
    <location>
        <begin position="1108"/>
        <end position="1137"/>
    </location>
</feature>
<feature type="domain" description="PWWP" evidence="16">
    <location>
        <begin position="993"/>
        <end position="1048"/>
    </location>
</feature>
<evidence type="ECO:0000256" key="6">
    <source>
        <dbReference type="ARBA" id="ARBA00022691"/>
    </source>
</evidence>
<dbReference type="InterPro" id="IPR000313">
    <property type="entry name" value="PWWP_dom"/>
</dbReference>
<evidence type="ECO:0000259" key="16">
    <source>
        <dbReference type="PROSITE" id="PS50812"/>
    </source>
</evidence>
<evidence type="ECO:0000256" key="7">
    <source>
        <dbReference type="ARBA" id="ARBA00022723"/>
    </source>
</evidence>
<dbReference type="PANTHER" id="PTHR23068">
    <property type="entry name" value="DNA CYTOSINE-5- -METHYLTRANSFERASE 3-RELATED"/>
    <property type="match status" value="1"/>
</dbReference>
<keyword evidence="4 13" id="KW-0489">Methyltransferase</keyword>
<evidence type="ECO:0000256" key="8">
    <source>
        <dbReference type="ARBA" id="ARBA00022771"/>
    </source>
</evidence>
<evidence type="ECO:0000259" key="15">
    <source>
        <dbReference type="PROSITE" id="PS50021"/>
    </source>
</evidence>
<evidence type="ECO:0000259" key="18">
    <source>
        <dbReference type="PROSITE" id="PS51533"/>
    </source>
</evidence>
<dbReference type="Pfam" id="PF05485">
    <property type="entry name" value="THAP"/>
    <property type="match status" value="1"/>
</dbReference>
<dbReference type="Gene3D" id="3.40.50.150">
    <property type="entry name" value="Vaccinia Virus protein VP39"/>
    <property type="match status" value="2"/>
</dbReference>
<dbReference type="InterPro" id="IPR050390">
    <property type="entry name" value="C5-Methyltransferase"/>
</dbReference>
<dbReference type="InterPro" id="IPR001715">
    <property type="entry name" value="CH_dom"/>
</dbReference>
<dbReference type="SUPFAM" id="SSF47576">
    <property type="entry name" value="Calponin-homology domain, CH-domain"/>
    <property type="match status" value="1"/>
</dbReference>
<dbReference type="SMART" id="SM00293">
    <property type="entry name" value="PWWP"/>
    <property type="match status" value="1"/>
</dbReference>
<dbReference type="Gene3D" id="1.10.418.10">
    <property type="entry name" value="Calponin-like domain"/>
    <property type="match status" value="1"/>
</dbReference>
<dbReference type="SMART" id="SM00692">
    <property type="entry name" value="DM3"/>
    <property type="match status" value="1"/>
</dbReference>
<reference evidence="19" key="1">
    <citation type="submission" date="2019-07" db="EMBL/GenBank/DDBJ databases">
        <authorList>
            <consortium name="Wellcome Sanger Institute Data Sharing"/>
        </authorList>
    </citation>
    <scope>NUCLEOTIDE SEQUENCE [LARGE SCALE GENOMIC DNA]</scope>
</reference>
<gene>
    <name evidence="19" type="primary">dnmt3ba</name>
</gene>
<dbReference type="GeneTree" id="ENSGT00940000166425"/>
<dbReference type="OrthoDB" id="641149at2759"/>
<dbReference type="GO" id="GO:0005634">
    <property type="term" value="C:nucleus"/>
    <property type="evidence" value="ECO:0007669"/>
    <property type="project" value="UniProtKB-SubCell"/>
</dbReference>
<dbReference type="Gene3D" id="2.30.30.140">
    <property type="match status" value="1"/>
</dbReference>
<evidence type="ECO:0000256" key="13">
    <source>
        <dbReference type="PROSITE-ProRule" id="PRU01016"/>
    </source>
</evidence>
<feature type="domain" description="Calponin-homology (CH)" evidence="15">
    <location>
        <begin position="125"/>
        <end position="227"/>
    </location>
</feature>
<dbReference type="InterPro" id="IPR001525">
    <property type="entry name" value="C5_MeTfrase"/>
</dbReference>
<dbReference type="InterPro" id="IPR040552">
    <property type="entry name" value="DNMT3_ADD_GATA1-like"/>
</dbReference>
<dbReference type="Pfam" id="PF00307">
    <property type="entry name" value="CH"/>
    <property type="match status" value="1"/>
</dbReference>
<dbReference type="Pfam" id="PF00855">
    <property type="entry name" value="PWWP"/>
    <property type="match status" value="1"/>
</dbReference>
<dbReference type="InterPro" id="IPR006612">
    <property type="entry name" value="THAP_Znf"/>
</dbReference>
<dbReference type="PANTHER" id="PTHR23068:SF53">
    <property type="entry name" value="DNA (CYTOSINE-5-)-METHYLTRANSFERASE"/>
    <property type="match status" value="1"/>
</dbReference>
<keyword evidence="20" id="KW-1185">Reference proteome</keyword>
<feature type="domain" description="PHD-type" evidence="18">
    <location>
        <begin position="1159"/>
        <end position="1291"/>
    </location>
</feature>
<sequence length="1592" mass="178078">MVGCAAFGCSNRSEKGYRMYGFPKDPDRMKRWMAMVSRQNLQMTWASNSRKLCHVHFEDDQFTATKTGGKLKLRPDALPTVFIHRPKPKRRKPIQMDHTYNAKLNFENCKMATNDIVLPDETQEKCSRYSLLRWLNNTLKVKFNHVSQTCSGATHCQFMHWLFPGSLDMSQVKFQAQNEGEFRHNYNLLQEAFDRSGITKGIPVGELVTGSFKANFVFLKWFKTFFTENIKDMDYDPVQARAGEGICPALIMMNSPKRGSSRLEPDVEETKGAQNFPYTEKWKEMYSWAEPSTCGELYAYCSVCGTDLLTYRKGIQDLTRHFVTIKHKTRAKKAQLELQAPKTGPLPCSEVVVQFINKYCSSSSSGGDQPSSGFARYMLGLEFPTDVLSICKQTPYCLYVYGGVTLEEAATVSVVLVGFFDIESATHHIRLLDVLPSPAEEAGEEPKKTGGAVVEAVKRFSLPLINLSAVYVGGTGASAEHVCSQLREFSPNLVAFGDLDKLADAACHAAVTALSASVLKIISELHAYFTSTSMEIDCLKDLFASENNDSKSFHPSRDCLNFSQLVRKMLETWPDLVSFFDSCKKDKDKVQPIFAMLQDANLKATFKFLALALKPLEAFQKHLEMHDGDTGADLLRILQEASSLLHTYAAHFLNPQAAERFLEEHDARVLTDKTLHRSGADLVAGGSAVEELLDEPLTQQFLSFYMTLTGLIAKEVPLSDRILKSMAQLLNPETKLKVTDTAVEELGKRLGVCSTEGEVNQLTKELLEYQQREEEEEEEDGEHQDTSAISLEKHWAGVLKNRNSSSVLRNLVLSLLSFPCPPLEAEIVYAQAVASGDAILFSEDREDSIMEDPISEGTSTSPVQNGIKMKEDCSVSVNYLNGTVKPCTVLLRKLIQSNIGGDKDGLVSSQEGPTRGGNGWETSLRQKPPSRAVFQAGRGTWAKPVGLDKDSPRGRESEDELGKDTSPASSRITLSGRNLRRVQAYQDGKGFLTGELVWGSLKGFSMWPGLVVPWKAKSAPPGMRRVEWFGDGMFSEIPSSGLLPFHAFTRCFCKNSYASLPTYKDAIYQIIELAGERCRKSFGAAKGGKEDELNLMLDWAHGGFLPSGPDGFRPPGSTPADQSDSAQSDYNPPAKRKHVSKAKAIALAVTYNRESMIQEIEDKGKKIEDFCMSCGSPETEIFHPLFVGSLCLKCKDNFMETLYRYDEDGYQSYCTVCCGGLEVILCGNASCCRCFCKDCINILVGQGTFDQLKDIDPWSCYVCKPSECGGNLMLRSDWRLKVQEFFVNNSALAFEPHRVYPSISADQRRPIRVLSLFDGIATGYLVLKELGIKVERYVASEICGDSIAVGMIKHQGKIEYVNDVRTITRKTLAEWGPFDLLIGGSPCNDLSMVNPLRKGLFEGTGRLFFEFYRMLTMMRPKEDDDRPFFWLFENVVFMGANDKSDICRFLECNPILIDAVKVSPAHRARYFWGNVPGMHRPLATSLDDKVGLQDCLEVGRKAKFEKVRTITTKSNSIRQGKDGPLPVDMNGKEDYLWCTEMEQIFGFPKHYTDVNNMGRCQRQRVLGRSWSVPVIRHLFAPLKDYFECESGQ</sequence>
<evidence type="ECO:0000259" key="17">
    <source>
        <dbReference type="PROSITE" id="PS50950"/>
    </source>
</evidence>
<keyword evidence="5 13" id="KW-0808">Transferase</keyword>
<evidence type="ECO:0000256" key="10">
    <source>
        <dbReference type="ARBA" id="ARBA00023125"/>
    </source>
</evidence>
<evidence type="ECO:0000256" key="3">
    <source>
        <dbReference type="ARBA" id="ARBA00022491"/>
    </source>
</evidence>